<dbReference type="EMBL" id="JABMKT010000001">
    <property type="protein sequence ID" value="NYV27294.1"/>
    <property type="molecule type" value="Genomic_DNA"/>
</dbReference>
<dbReference type="PANTHER" id="PTHR10088:SF4">
    <property type="entry name" value="GLUCOKINASE REGULATORY PROTEIN"/>
    <property type="match status" value="1"/>
</dbReference>
<comment type="function">
    <text evidence="3">Specifically catalyzes the cleavage of the D-lactyl ether substituent of MurNAc 6-phosphate, producing GlcNAc 6-phosphate and D-lactate.</text>
</comment>
<evidence type="ECO:0000256" key="4">
    <source>
        <dbReference type="SAM" id="Coils"/>
    </source>
</evidence>
<evidence type="ECO:0000259" key="5">
    <source>
        <dbReference type="PROSITE" id="PS51464"/>
    </source>
</evidence>
<dbReference type="RefSeq" id="WP_180135250.1">
    <property type="nucleotide sequence ID" value="NZ_JABMKT010000001.1"/>
</dbReference>
<feature type="active site" evidence="3">
    <location>
        <position position="115"/>
    </location>
</feature>
<dbReference type="PANTHER" id="PTHR10088">
    <property type="entry name" value="GLUCOKINASE REGULATORY PROTEIN"/>
    <property type="match status" value="1"/>
</dbReference>
<dbReference type="GO" id="GO:0016835">
    <property type="term" value="F:carbon-oxygen lyase activity"/>
    <property type="evidence" value="ECO:0007669"/>
    <property type="project" value="UniProtKB-UniRule"/>
</dbReference>
<evidence type="ECO:0000256" key="2">
    <source>
        <dbReference type="ARBA" id="ARBA00023277"/>
    </source>
</evidence>
<name>A0A7Z0PDJ9_9FUSO</name>
<feature type="active site" description="Proton donor" evidence="3">
    <location>
        <position position="84"/>
    </location>
</feature>
<keyword evidence="4" id="KW-0175">Coiled coil</keyword>
<comment type="miscellaneous">
    <text evidence="3">A lyase-type mechanism (elimination/hydration) is suggested for the cleavage of the lactyl ether bond of MurNAc 6-phosphate, with the formation of an alpha,beta-unsaturated aldehyde intermediate with (E)-stereochemistry, followed by the syn addition of water to give product.</text>
</comment>
<accession>A0A7Z0PDJ9</accession>
<keyword evidence="1 3" id="KW-0456">Lyase</keyword>
<dbReference type="CDD" id="cd05007">
    <property type="entry name" value="SIS_Etherase"/>
    <property type="match status" value="1"/>
</dbReference>
<proteinExistence type="inferred from homology"/>
<organism evidence="6 7">
    <name type="scientific">Streptobacillus felis</name>
    <dbReference type="NCBI Taxonomy" id="1384509"/>
    <lineage>
        <taxon>Bacteria</taxon>
        <taxon>Fusobacteriati</taxon>
        <taxon>Fusobacteriota</taxon>
        <taxon>Fusobacteriia</taxon>
        <taxon>Fusobacteriales</taxon>
        <taxon>Leptotrichiaceae</taxon>
        <taxon>Streptobacillus</taxon>
    </lineage>
</organism>
<comment type="subunit">
    <text evidence="3">Homodimer.</text>
</comment>
<feature type="domain" description="SIS" evidence="5">
    <location>
        <begin position="52"/>
        <end position="219"/>
    </location>
</feature>
<comment type="catalytic activity">
    <reaction evidence="3">
        <text>N-acetyl-D-muramate 6-phosphate + H2O = N-acetyl-D-glucosamine 6-phosphate + (R)-lactate</text>
        <dbReference type="Rhea" id="RHEA:26410"/>
        <dbReference type="ChEBI" id="CHEBI:15377"/>
        <dbReference type="ChEBI" id="CHEBI:16004"/>
        <dbReference type="ChEBI" id="CHEBI:57513"/>
        <dbReference type="ChEBI" id="CHEBI:58722"/>
        <dbReference type="EC" id="4.2.1.126"/>
    </reaction>
</comment>
<dbReference type="AlphaFoldDB" id="A0A7Z0PDJ9"/>
<dbReference type="NCBIfam" id="TIGR00274">
    <property type="entry name" value="N-acetylmuramic acid 6-phosphate etherase"/>
    <property type="match status" value="1"/>
</dbReference>
<evidence type="ECO:0000313" key="6">
    <source>
        <dbReference type="EMBL" id="NYV27294.1"/>
    </source>
</evidence>
<dbReference type="HAMAP" id="MF_00068">
    <property type="entry name" value="MurQ"/>
    <property type="match status" value="1"/>
</dbReference>
<evidence type="ECO:0000256" key="3">
    <source>
        <dbReference type="HAMAP-Rule" id="MF_00068"/>
    </source>
</evidence>
<dbReference type="Pfam" id="PF22645">
    <property type="entry name" value="GKRP_SIS_N"/>
    <property type="match status" value="1"/>
</dbReference>
<dbReference type="InterPro" id="IPR046348">
    <property type="entry name" value="SIS_dom_sf"/>
</dbReference>
<dbReference type="InterPro" id="IPR005486">
    <property type="entry name" value="Glucokinase_regulatory_CS"/>
</dbReference>
<dbReference type="Gene3D" id="3.40.50.10490">
    <property type="entry name" value="Glucose-6-phosphate isomerase like protein, domain 1"/>
    <property type="match status" value="1"/>
</dbReference>
<dbReference type="GO" id="GO:0046348">
    <property type="term" value="P:amino sugar catabolic process"/>
    <property type="evidence" value="ECO:0007669"/>
    <property type="project" value="InterPro"/>
</dbReference>
<dbReference type="SUPFAM" id="SSF53697">
    <property type="entry name" value="SIS domain"/>
    <property type="match status" value="1"/>
</dbReference>
<dbReference type="Gene3D" id="1.10.8.1080">
    <property type="match status" value="1"/>
</dbReference>
<comment type="similarity">
    <text evidence="3">Belongs to the GCKR-like family. MurNAc-6-P etherase subfamily.</text>
</comment>
<dbReference type="GO" id="GO:0009254">
    <property type="term" value="P:peptidoglycan turnover"/>
    <property type="evidence" value="ECO:0007669"/>
    <property type="project" value="TreeGrafter"/>
</dbReference>
<comment type="caution">
    <text evidence="6">The sequence shown here is derived from an EMBL/GenBank/DDBJ whole genome shotgun (WGS) entry which is preliminary data.</text>
</comment>
<dbReference type="PROSITE" id="PS51464">
    <property type="entry name" value="SIS"/>
    <property type="match status" value="1"/>
</dbReference>
<keyword evidence="7" id="KW-1185">Reference proteome</keyword>
<gene>
    <name evidence="3 6" type="primary">murQ</name>
    <name evidence="6" type="ORF">HP397_00435</name>
</gene>
<dbReference type="InterPro" id="IPR040190">
    <property type="entry name" value="MURQ/GCKR"/>
</dbReference>
<dbReference type="Proteomes" id="UP000526184">
    <property type="component" value="Unassembled WGS sequence"/>
</dbReference>
<dbReference type="PROSITE" id="PS01272">
    <property type="entry name" value="GCKR"/>
    <property type="match status" value="1"/>
</dbReference>
<feature type="coiled-coil region" evidence="4">
    <location>
        <begin position="271"/>
        <end position="298"/>
    </location>
</feature>
<dbReference type="InterPro" id="IPR005488">
    <property type="entry name" value="Etherase_MurQ"/>
</dbReference>
<comment type="pathway">
    <text evidence="3">Amino-sugar metabolism; N-acetylmuramate degradation.</text>
</comment>
<dbReference type="NCBIfam" id="NF003915">
    <property type="entry name" value="PRK05441.1"/>
    <property type="match status" value="1"/>
</dbReference>
<reference evidence="6 7" key="1">
    <citation type="submission" date="2020-05" db="EMBL/GenBank/DDBJ databases">
        <title>Streptobacillus felis strain LHL191014123.</title>
        <authorList>
            <person name="Fawzy A."/>
            <person name="Rau J."/>
            <person name="Risse K."/>
            <person name="Schauerte N."/>
            <person name="Geiger C."/>
            <person name="Blom J."/>
            <person name="Imirzalioglu C."/>
            <person name="Falgenhauer J."/>
            <person name="Bach A."/>
            <person name="Herden C."/>
            <person name="Eisenberg T."/>
        </authorList>
    </citation>
    <scope>NUCLEOTIDE SEQUENCE [LARGE SCALE GENOMIC DNA]</scope>
    <source>
        <strain evidence="6 7">LHL191014123</strain>
    </source>
</reference>
<dbReference type="GO" id="GO:0097173">
    <property type="term" value="P:N-acetylmuramic acid catabolic process"/>
    <property type="evidence" value="ECO:0007669"/>
    <property type="project" value="UniProtKB-UniPathway"/>
</dbReference>
<sequence>MVDLSKLSTEKNNENSKDIELQDSYEIVRRINEEDKKVAYCVEKALPSIAKLVDEIVLRTAPTTRIIYIGAGTSGRLGVLDASECPPTYGVDFEVVQGLIAGGKDAMFKAKENVEDSPEQGRKDLEEIKLTKDDVVIGITASGRTPYVLGAVKYAREVGALTGSITCSEDSELSRNVDIPIEVVVGAEIVTGSTRMKSGTAQKLVLNMISTSVMIKRGKVFSGYMVDVKTSNLKLIERAKRILMNTTNVSYEEAGIYLEKSGMSVKVAIAMILLKIEKEDAEKKLEQYKFNVAQLIHEFTSKD</sequence>
<dbReference type="InterPro" id="IPR001347">
    <property type="entry name" value="SIS_dom"/>
</dbReference>
<protein>
    <recommendedName>
        <fullName evidence="3">N-acetylmuramic acid 6-phosphate etherase</fullName>
        <shortName evidence="3">MurNAc-6-P etherase</shortName>
        <ecNumber evidence="3">4.2.1.126</ecNumber>
    </recommendedName>
    <alternativeName>
        <fullName evidence="3">N-acetylmuramic acid 6-phosphate hydrolase</fullName>
    </alternativeName>
    <alternativeName>
        <fullName evidence="3">N-acetylmuramic acid 6-phosphate lyase</fullName>
    </alternativeName>
</protein>
<dbReference type="EC" id="4.2.1.126" evidence="3"/>
<dbReference type="GO" id="GO:0016803">
    <property type="term" value="F:ether hydrolase activity"/>
    <property type="evidence" value="ECO:0007669"/>
    <property type="project" value="TreeGrafter"/>
</dbReference>
<dbReference type="NCBIfam" id="NF009222">
    <property type="entry name" value="PRK12570.1"/>
    <property type="match status" value="1"/>
</dbReference>
<dbReference type="UniPathway" id="UPA00342"/>
<keyword evidence="2 3" id="KW-0119">Carbohydrate metabolism</keyword>
<dbReference type="FunFam" id="3.40.50.10490:FF:000014">
    <property type="entry name" value="N-acetylmuramic acid 6-phosphate etherase"/>
    <property type="match status" value="1"/>
</dbReference>
<evidence type="ECO:0000313" key="7">
    <source>
        <dbReference type="Proteomes" id="UP000526184"/>
    </source>
</evidence>
<evidence type="ECO:0000256" key="1">
    <source>
        <dbReference type="ARBA" id="ARBA00023239"/>
    </source>
</evidence>
<dbReference type="GO" id="GO:0097367">
    <property type="term" value="F:carbohydrate derivative binding"/>
    <property type="evidence" value="ECO:0007669"/>
    <property type="project" value="InterPro"/>
</dbReference>